<dbReference type="GO" id="GO:0004664">
    <property type="term" value="F:prephenate dehydratase activity"/>
    <property type="evidence" value="ECO:0007669"/>
    <property type="project" value="InterPro"/>
</dbReference>
<comment type="caution">
    <text evidence="6">The sequence shown here is derived from an EMBL/GenBank/DDBJ whole genome shotgun (WGS) entry which is preliminary data.</text>
</comment>
<dbReference type="PANTHER" id="PTHR21136">
    <property type="entry name" value="SNARE PROTEINS"/>
    <property type="match status" value="1"/>
</dbReference>
<accession>A0A210PFL2</accession>
<feature type="domain" description="Longin" evidence="5">
    <location>
        <begin position="8"/>
        <end position="113"/>
    </location>
</feature>
<dbReference type="GO" id="GO:0005484">
    <property type="term" value="F:SNAP receptor activity"/>
    <property type="evidence" value="ECO:0007669"/>
    <property type="project" value="TreeGrafter"/>
</dbReference>
<gene>
    <name evidence="6" type="ORF">KP79_PYT05987</name>
</gene>
<keyword evidence="4" id="KW-0812">Transmembrane</keyword>
<dbReference type="Gene3D" id="3.30.450.50">
    <property type="entry name" value="Longin domain"/>
    <property type="match status" value="1"/>
</dbReference>
<keyword evidence="2 4" id="KW-0472">Membrane</keyword>
<dbReference type="InterPro" id="IPR010908">
    <property type="entry name" value="Longin_dom"/>
</dbReference>
<keyword evidence="4" id="KW-1133">Transmembrane helix</keyword>
<comment type="subcellular location">
    <subcellularLocation>
        <location evidence="3">Endomembrane system</location>
        <topology evidence="3">Single-pass type IV membrane protein</topology>
    </subcellularLocation>
</comment>
<evidence type="ECO:0000259" key="5">
    <source>
        <dbReference type="PROSITE" id="PS50859"/>
    </source>
</evidence>
<evidence type="ECO:0000256" key="1">
    <source>
        <dbReference type="ARBA" id="ARBA00008025"/>
    </source>
</evidence>
<reference evidence="6 7" key="1">
    <citation type="journal article" date="2017" name="Nat. Ecol. Evol.">
        <title>Scallop genome provides insights into evolution of bilaterian karyotype and development.</title>
        <authorList>
            <person name="Wang S."/>
            <person name="Zhang J."/>
            <person name="Jiao W."/>
            <person name="Li J."/>
            <person name="Xun X."/>
            <person name="Sun Y."/>
            <person name="Guo X."/>
            <person name="Huan P."/>
            <person name="Dong B."/>
            <person name="Zhang L."/>
            <person name="Hu X."/>
            <person name="Sun X."/>
            <person name="Wang J."/>
            <person name="Zhao C."/>
            <person name="Wang Y."/>
            <person name="Wang D."/>
            <person name="Huang X."/>
            <person name="Wang R."/>
            <person name="Lv J."/>
            <person name="Li Y."/>
            <person name="Zhang Z."/>
            <person name="Liu B."/>
            <person name="Lu W."/>
            <person name="Hui Y."/>
            <person name="Liang J."/>
            <person name="Zhou Z."/>
            <person name="Hou R."/>
            <person name="Li X."/>
            <person name="Liu Y."/>
            <person name="Li H."/>
            <person name="Ning X."/>
            <person name="Lin Y."/>
            <person name="Zhao L."/>
            <person name="Xing Q."/>
            <person name="Dou J."/>
            <person name="Li Y."/>
            <person name="Mao J."/>
            <person name="Guo H."/>
            <person name="Dou H."/>
            <person name="Li T."/>
            <person name="Mu C."/>
            <person name="Jiang W."/>
            <person name="Fu Q."/>
            <person name="Fu X."/>
            <person name="Miao Y."/>
            <person name="Liu J."/>
            <person name="Yu Q."/>
            <person name="Li R."/>
            <person name="Liao H."/>
            <person name="Li X."/>
            <person name="Kong Y."/>
            <person name="Jiang Z."/>
            <person name="Chourrout D."/>
            <person name="Li R."/>
            <person name="Bao Z."/>
        </authorList>
    </citation>
    <scope>NUCLEOTIDE SEQUENCE [LARGE SCALE GENOMIC DNA]</scope>
    <source>
        <strain evidence="6 7">PY_sf001</strain>
    </source>
</reference>
<dbReference type="GO" id="GO:0009094">
    <property type="term" value="P:L-phenylalanine biosynthetic process"/>
    <property type="evidence" value="ECO:0007669"/>
    <property type="project" value="InterPro"/>
</dbReference>
<protein>
    <submittedName>
        <fullName evidence="6">Vesicle-associated membrane protein 7</fullName>
    </submittedName>
</protein>
<dbReference type="PANTHER" id="PTHR21136:SF168">
    <property type="entry name" value="VESICLE-ASSOCIATED MEMBRANE PROTEIN 9"/>
    <property type="match status" value="1"/>
</dbReference>
<dbReference type="InterPro" id="IPR011012">
    <property type="entry name" value="Longin-like_dom_sf"/>
</dbReference>
<dbReference type="Proteomes" id="UP000242188">
    <property type="component" value="Unassembled WGS sequence"/>
</dbReference>
<name>A0A210PFL2_MIZYE</name>
<evidence type="ECO:0000256" key="2">
    <source>
        <dbReference type="ARBA" id="ARBA00023136"/>
    </source>
</evidence>
<feature type="transmembrane region" description="Helical" evidence="4">
    <location>
        <begin position="231"/>
        <end position="256"/>
    </location>
</feature>
<dbReference type="SUPFAM" id="SSF64356">
    <property type="entry name" value="SNARE-like"/>
    <property type="match status" value="1"/>
</dbReference>
<evidence type="ECO:0000256" key="3">
    <source>
        <dbReference type="ARBA" id="ARBA00046280"/>
    </source>
</evidence>
<sequence length="257" mass="28847">MPIQYSCVVCRTTVLCSYQTAPGPFEKLLTSRLPEIASYKRGKKPLQAGSYVYYTITEDDITFLCTVTADVTVMQSYAFLIQVKTLFWQAGFGSRDLLSAEPHELDAEFVAVLDTQMELYSSDTLQAEDEVIPSDNESTGSVTMELAALVDKFQDIDVDDVQKDEANVEVKVNLIKNKVIEGRIKEVGARSQKTEQLECFVEKNSKEILAFRENAKRANWLFRKKNRRMSILLCIIISLAVVVVTVIAVLLGIGILR</sequence>
<evidence type="ECO:0000313" key="6">
    <source>
        <dbReference type="EMBL" id="OWF35236.1"/>
    </source>
</evidence>
<dbReference type="InterPro" id="IPR001086">
    <property type="entry name" value="Preph_deHydtase"/>
</dbReference>
<dbReference type="Pfam" id="PF00800">
    <property type="entry name" value="PDT"/>
    <property type="match status" value="1"/>
</dbReference>
<dbReference type="InterPro" id="IPR051097">
    <property type="entry name" value="Synaptobrevin-like_transport"/>
</dbReference>
<dbReference type="GO" id="GO:0006887">
    <property type="term" value="P:exocytosis"/>
    <property type="evidence" value="ECO:0007669"/>
    <property type="project" value="TreeGrafter"/>
</dbReference>
<proteinExistence type="inferred from homology"/>
<dbReference type="OrthoDB" id="10365181at2759"/>
<keyword evidence="7" id="KW-1185">Reference proteome</keyword>
<dbReference type="AlphaFoldDB" id="A0A210PFL2"/>
<evidence type="ECO:0000256" key="4">
    <source>
        <dbReference type="SAM" id="Phobius"/>
    </source>
</evidence>
<dbReference type="GO" id="GO:0000149">
    <property type="term" value="F:SNARE binding"/>
    <property type="evidence" value="ECO:0007669"/>
    <property type="project" value="TreeGrafter"/>
</dbReference>
<organism evidence="6 7">
    <name type="scientific">Mizuhopecten yessoensis</name>
    <name type="common">Japanese scallop</name>
    <name type="synonym">Patinopecten yessoensis</name>
    <dbReference type="NCBI Taxonomy" id="6573"/>
    <lineage>
        <taxon>Eukaryota</taxon>
        <taxon>Metazoa</taxon>
        <taxon>Spiralia</taxon>
        <taxon>Lophotrochozoa</taxon>
        <taxon>Mollusca</taxon>
        <taxon>Bivalvia</taxon>
        <taxon>Autobranchia</taxon>
        <taxon>Pteriomorphia</taxon>
        <taxon>Pectinida</taxon>
        <taxon>Pectinoidea</taxon>
        <taxon>Pectinidae</taxon>
        <taxon>Mizuhopecten</taxon>
    </lineage>
</organism>
<dbReference type="EMBL" id="NEDP02076736">
    <property type="protein sequence ID" value="OWF35236.1"/>
    <property type="molecule type" value="Genomic_DNA"/>
</dbReference>
<dbReference type="STRING" id="6573.A0A210PFL2"/>
<comment type="similarity">
    <text evidence="1">Belongs to the synaptobrevin family.</text>
</comment>
<dbReference type="PROSITE" id="PS50859">
    <property type="entry name" value="LONGIN"/>
    <property type="match status" value="1"/>
</dbReference>
<evidence type="ECO:0000313" key="7">
    <source>
        <dbReference type="Proteomes" id="UP000242188"/>
    </source>
</evidence>
<dbReference type="GO" id="GO:0012505">
    <property type="term" value="C:endomembrane system"/>
    <property type="evidence" value="ECO:0007669"/>
    <property type="project" value="UniProtKB-SubCell"/>
</dbReference>
<dbReference type="GO" id="GO:0006906">
    <property type="term" value="P:vesicle fusion"/>
    <property type="evidence" value="ECO:0007669"/>
    <property type="project" value="TreeGrafter"/>
</dbReference>
<dbReference type="GO" id="GO:0031201">
    <property type="term" value="C:SNARE complex"/>
    <property type="evidence" value="ECO:0007669"/>
    <property type="project" value="TreeGrafter"/>
</dbReference>